<dbReference type="PROSITE" id="PS51257">
    <property type="entry name" value="PROKAR_LIPOPROTEIN"/>
    <property type="match status" value="1"/>
</dbReference>
<dbReference type="AlphaFoldDB" id="A0A2A2FED0"/>
<feature type="compositionally biased region" description="Acidic residues" evidence="1">
    <location>
        <begin position="26"/>
        <end position="39"/>
    </location>
</feature>
<dbReference type="EMBL" id="NSKC01000008">
    <property type="protein sequence ID" value="PAU82959.1"/>
    <property type="molecule type" value="Genomic_DNA"/>
</dbReference>
<evidence type="ECO:0000256" key="1">
    <source>
        <dbReference type="SAM" id="MobiDB-lite"/>
    </source>
</evidence>
<name>A0A2A2FED0_9EURY</name>
<accession>A0A2A2FED0</accession>
<reference evidence="2 3" key="1">
    <citation type="submission" date="2017-08" db="EMBL/GenBank/DDBJ databases">
        <title>The strain WRN001 was isolated from Binhai saline alkaline soil, Tianjin, China.</title>
        <authorList>
            <person name="Liu D."/>
            <person name="Zhang G."/>
        </authorList>
    </citation>
    <scope>NUCLEOTIDE SEQUENCE [LARGE SCALE GENOMIC DNA]</scope>
    <source>
        <strain evidence="2 3">WN019</strain>
    </source>
</reference>
<proteinExistence type="predicted"/>
<dbReference type="OrthoDB" id="167544at2157"/>
<evidence type="ECO:0000313" key="3">
    <source>
        <dbReference type="Proteomes" id="UP000218083"/>
    </source>
</evidence>
<sequence length="404" mass="42131">MTELTRRTAIYGIGAGSVAALAGCTDEVEPGAGDGDDGSDGGTGDGADGEDGEDGRDGEDGEDGGDGLTDTAVQQAGGALSGPAWDRESRRGFCTLFTDEDEARWLFDDAPAAVGEFVEATDFSSSVLAYVESVGPTTCHDRIAFDDVAVEDGTLVASVTVENTAAEDEACGEAVTFSGALLRVTADPLPDALRLSVTNGWDETAELTGDGGILDPAGLDGFVRPDGDPQTVPAPLDCEDGAFERHPGFYSDGVSWGSGGGTGEDGDGSGPLELRVVNPAYDGDDRAAALTFERGDDVRIELTNVSAREEYVGNHGKYNVEVLTEDGWMDVRGGDDDRFGYTDEAIAHRPGETVAWEFELTESGLVADENQPGGLRVCPDLQPGRYRFVFFGAADVAAAFDYVG</sequence>
<evidence type="ECO:0000313" key="2">
    <source>
        <dbReference type="EMBL" id="PAU82959.1"/>
    </source>
</evidence>
<gene>
    <name evidence="2" type="ORF">CK500_12590</name>
</gene>
<organism evidence="2 3">
    <name type="scientific">Halorubrum salipaludis</name>
    <dbReference type="NCBI Taxonomy" id="2032630"/>
    <lineage>
        <taxon>Archaea</taxon>
        <taxon>Methanobacteriati</taxon>
        <taxon>Methanobacteriota</taxon>
        <taxon>Stenosarchaea group</taxon>
        <taxon>Halobacteria</taxon>
        <taxon>Halobacteriales</taxon>
        <taxon>Haloferacaceae</taxon>
        <taxon>Halorubrum</taxon>
    </lineage>
</organism>
<feature type="region of interest" description="Disordered" evidence="1">
    <location>
        <begin position="25"/>
        <end position="84"/>
    </location>
</feature>
<dbReference type="Proteomes" id="UP000218083">
    <property type="component" value="Unassembled WGS sequence"/>
</dbReference>
<feature type="compositionally biased region" description="Acidic residues" evidence="1">
    <location>
        <begin position="47"/>
        <end position="65"/>
    </location>
</feature>
<protein>
    <submittedName>
        <fullName evidence="2">Uncharacterized protein</fullName>
    </submittedName>
</protein>
<comment type="caution">
    <text evidence="2">The sequence shown here is derived from an EMBL/GenBank/DDBJ whole genome shotgun (WGS) entry which is preliminary data.</text>
</comment>
<dbReference type="RefSeq" id="WP_095637570.1">
    <property type="nucleotide sequence ID" value="NZ_NSKC01000008.1"/>
</dbReference>
<keyword evidence="3" id="KW-1185">Reference proteome</keyword>